<comment type="caution">
    <text evidence="2">The sequence shown here is derived from an EMBL/GenBank/DDBJ whole genome shotgun (WGS) entry which is preliminary data.</text>
</comment>
<dbReference type="EMBL" id="BNCQ01000078">
    <property type="protein sequence ID" value="GIM16424.1"/>
    <property type="molecule type" value="Genomic_DNA"/>
</dbReference>
<dbReference type="AlphaFoldDB" id="A0A8J4GZY2"/>
<gene>
    <name evidence="2" type="ORF">Vretimale_18999</name>
</gene>
<proteinExistence type="predicted"/>
<evidence type="ECO:0000256" key="1">
    <source>
        <dbReference type="SAM" id="MobiDB-lite"/>
    </source>
</evidence>
<sequence>MGKGGGCGASKAVRVPSMNAQPVAQEEDDESFWHMYVSWTNEDDQLNPERAVTMPPPNATASYSTTGAVRLSFLLDFVNTRLPMGDPNMPTWSVALNLVQPATLELGVPYTSLPEMAQHVLPYGTTTPYYFISHAWSRPLREAVDMLAHHFRGCNPREVYVWLDIFAVRQQSFTAAPKGPDMIMLEAALRNSAGVLLCLDEAGLALRRTWCLFEAWVGATAPAAGAATATATAAVATPGRGAGATAEANEAEGTEPGLGA</sequence>
<evidence type="ECO:0000313" key="2">
    <source>
        <dbReference type="EMBL" id="GIM16424.1"/>
    </source>
</evidence>
<feature type="non-terminal residue" evidence="2">
    <location>
        <position position="260"/>
    </location>
</feature>
<feature type="region of interest" description="Disordered" evidence="1">
    <location>
        <begin position="239"/>
        <end position="260"/>
    </location>
</feature>
<accession>A0A8J4GZY2</accession>
<dbReference type="Proteomes" id="UP000722791">
    <property type="component" value="Unassembled WGS sequence"/>
</dbReference>
<protein>
    <submittedName>
        <fullName evidence="2">Uncharacterized protein</fullName>
    </submittedName>
</protein>
<name>A0A8J4GZY2_9CHLO</name>
<evidence type="ECO:0000313" key="3">
    <source>
        <dbReference type="Proteomes" id="UP000722791"/>
    </source>
</evidence>
<reference evidence="2" key="1">
    <citation type="journal article" date="2021" name="Proc. Natl. Acad. Sci. U.S.A.">
        <title>Three genomes in the algal genus Volvox reveal the fate of a haploid sex-determining region after a transition to homothallism.</title>
        <authorList>
            <person name="Yamamoto K."/>
            <person name="Hamaji T."/>
            <person name="Kawai-Toyooka H."/>
            <person name="Matsuzaki R."/>
            <person name="Takahashi F."/>
            <person name="Nishimura Y."/>
            <person name="Kawachi M."/>
            <person name="Noguchi H."/>
            <person name="Minakuchi Y."/>
            <person name="Umen J.G."/>
            <person name="Toyoda A."/>
            <person name="Nozaki H."/>
        </authorList>
    </citation>
    <scope>NUCLEOTIDE SEQUENCE</scope>
    <source>
        <strain evidence="2">NIES-3785</strain>
    </source>
</reference>
<organism evidence="2 3">
    <name type="scientific">Volvox reticuliferus</name>
    <dbReference type="NCBI Taxonomy" id="1737510"/>
    <lineage>
        <taxon>Eukaryota</taxon>
        <taxon>Viridiplantae</taxon>
        <taxon>Chlorophyta</taxon>
        <taxon>core chlorophytes</taxon>
        <taxon>Chlorophyceae</taxon>
        <taxon>CS clade</taxon>
        <taxon>Chlamydomonadales</taxon>
        <taxon>Volvocaceae</taxon>
        <taxon>Volvox</taxon>
    </lineage>
</organism>
<feature type="compositionally biased region" description="Low complexity" evidence="1">
    <location>
        <begin position="239"/>
        <end position="248"/>
    </location>
</feature>